<dbReference type="SUPFAM" id="SSF51395">
    <property type="entry name" value="FMN-linked oxidoreductases"/>
    <property type="match status" value="1"/>
</dbReference>
<dbReference type="Gene3D" id="3.20.20.70">
    <property type="entry name" value="Aldolase class I"/>
    <property type="match status" value="1"/>
</dbReference>
<comment type="cofactor">
    <cofactor evidence="1">
        <name>FMN</name>
        <dbReference type="ChEBI" id="CHEBI:58210"/>
    </cofactor>
</comment>
<protein>
    <recommendedName>
        <fullName evidence="5">FMN hydroxy acid dehydrogenase domain-containing protein</fullName>
    </recommendedName>
</protein>
<evidence type="ECO:0000256" key="1">
    <source>
        <dbReference type="ARBA" id="ARBA00001917"/>
    </source>
</evidence>
<evidence type="ECO:0000256" key="2">
    <source>
        <dbReference type="ARBA" id="ARBA00022630"/>
    </source>
</evidence>
<evidence type="ECO:0000256" key="3">
    <source>
        <dbReference type="ARBA" id="ARBA00022643"/>
    </source>
</evidence>
<proteinExistence type="predicted"/>
<feature type="domain" description="FMN hydroxy acid dehydrogenase" evidence="5">
    <location>
        <begin position="3"/>
        <end position="219"/>
    </location>
</feature>
<dbReference type="EMBL" id="UINC01216119">
    <property type="protein sequence ID" value="SVE42127.1"/>
    <property type="molecule type" value="Genomic_DNA"/>
</dbReference>
<feature type="non-terminal residue" evidence="6">
    <location>
        <position position="219"/>
    </location>
</feature>
<dbReference type="InterPro" id="IPR000262">
    <property type="entry name" value="FMN-dep_DH"/>
</dbReference>
<gene>
    <name evidence="6" type="ORF">METZ01_LOCUS494981</name>
</gene>
<dbReference type="GO" id="GO:0004459">
    <property type="term" value="F:L-lactate dehydrogenase (NAD+) activity"/>
    <property type="evidence" value="ECO:0007669"/>
    <property type="project" value="TreeGrafter"/>
</dbReference>
<organism evidence="6">
    <name type="scientific">marine metagenome</name>
    <dbReference type="NCBI Taxonomy" id="408172"/>
    <lineage>
        <taxon>unclassified sequences</taxon>
        <taxon>metagenomes</taxon>
        <taxon>ecological metagenomes</taxon>
    </lineage>
</organism>
<dbReference type="AlphaFoldDB" id="A0A383DCB9"/>
<dbReference type="Pfam" id="PF01070">
    <property type="entry name" value="FMN_dh"/>
    <property type="match status" value="1"/>
</dbReference>
<keyword evidence="3" id="KW-0288">FMN</keyword>
<dbReference type="PANTHER" id="PTHR10578">
    <property type="entry name" value="S -2-HYDROXY-ACID OXIDASE-RELATED"/>
    <property type="match status" value="1"/>
</dbReference>
<accession>A0A383DCB9</accession>
<evidence type="ECO:0000256" key="4">
    <source>
        <dbReference type="ARBA" id="ARBA00023002"/>
    </source>
</evidence>
<evidence type="ECO:0000259" key="5">
    <source>
        <dbReference type="PROSITE" id="PS51349"/>
    </source>
</evidence>
<keyword evidence="4" id="KW-0560">Oxidoreductase</keyword>
<dbReference type="InterPro" id="IPR037396">
    <property type="entry name" value="FMN_HAD"/>
</dbReference>
<dbReference type="PANTHER" id="PTHR10578:SF107">
    <property type="entry name" value="2-HYDROXYACID OXIDASE 1"/>
    <property type="match status" value="1"/>
</dbReference>
<dbReference type="GO" id="GO:0005886">
    <property type="term" value="C:plasma membrane"/>
    <property type="evidence" value="ECO:0007669"/>
    <property type="project" value="TreeGrafter"/>
</dbReference>
<evidence type="ECO:0000313" key="6">
    <source>
        <dbReference type="EMBL" id="SVE42127.1"/>
    </source>
</evidence>
<sequence>MSNSLSAMLTLGEIVRLASKVADPDAWDYLIGGSETETTLRRNRRALDELAFRPRILRNVSTIDTSHEVLGIAMRLPLFLAPMGSINRFDKSGAVATALAAKEFGIVAFLSSVCHPGMKTTMHDGGGDLIFQLYVRGDENWVMEQLAEATDLGYKAFCLTVDSAMYGRRERDKLRGYTPEARIDVTGIDHQSALDWNLVNNIRSKSTIPLILKGIATEE</sequence>
<name>A0A383DCB9_9ZZZZ</name>
<dbReference type="GO" id="GO:0009060">
    <property type="term" value="P:aerobic respiration"/>
    <property type="evidence" value="ECO:0007669"/>
    <property type="project" value="TreeGrafter"/>
</dbReference>
<keyword evidence="2" id="KW-0285">Flavoprotein</keyword>
<dbReference type="PROSITE" id="PS51349">
    <property type="entry name" value="FMN_HYDROXY_ACID_DH_2"/>
    <property type="match status" value="1"/>
</dbReference>
<dbReference type="InterPro" id="IPR013785">
    <property type="entry name" value="Aldolase_TIM"/>
</dbReference>
<reference evidence="6" key="1">
    <citation type="submission" date="2018-05" db="EMBL/GenBank/DDBJ databases">
        <authorList>
            <person name="Lanie J.A."/>
            <person name="Ng W.-L."/>
            <person name="Kazmierczak K.M."/>
            <person name="Andrzejewski T.M."/>
            <person name="Davidsen T.M."/>
            <person name="Wayne K.J."/>
            <person name="Tettelin H."/>
            <person name="Glass J.I."/>
            <person name="Rusch D."/>
            <person name="Podicherti R."/>
            <person name="Tsui H.-C.T."/>
            <person name="Winkler M.E."/>
        </authorList>
    </citation>
    <scope>NUCLEOTIDE SEQUENCE</scope>
</reference>